<dbReference type="EMBL" id="MUIZ01000015">
    <property type="protein sequence ID" value="OUK02226.1"/>
    <property type="molecule type" value="Genomic_DNA"/>
</dbReference>
<evidence type="ECO:0000256" key="1">
    <source>
        <dbReference type="PROSITE-ProRule" id="PRU01282"/>
    </source>
</evidence>
<comment type="similarity">
    <text evidence="1">Belongs to the ArsC family.</text>
</comment>
<dbReference type="InterPro" id="IPR036249">
    <property type="entry name" value="Thioredoxin-like_sf"/>
</dbReference>
<reference evidence="2 3" key="1">
    <citation type="submission" date="2017-02" db="EMBL/GenBank/DDBJ databases">
        <authorList>
            <person name="Peterson S.W."/>
        </authorList>
    </citation>
    <scope>NUCLEOTIDE SEQUENCE [LARGE SCALE GENOMIC DNA]</scope>
    <source>
        <strain evidence="2">159469</strain>
    </source>
</reference>
<dbReference type="PANTHER" id="PTHR30041">
    <property type="entry name" value="ARSENATE REDUCTASE"/>
    <property type="match status" value="1"/>
</dbReference>
<comment type="caution">
    <text evidence="2">The sequence shown here is derived from an EMBL/GenBank/DDBJ whole genome shotgun (WGS) entry which is preliminary data.</text>
</comment>
<dbReference type="InterPro" id="IPR006660">
    <property type="entry name" value="Arsenate_reductase-like"/>
</dbReference>
<protein>
    <recommendedName>
        <fullName evidence="4">Transcriptional regulator Spx</fullName>
    </recommendedName>
</protein>
<proteinExistence type="inferred from homology"/>
<dbReference type="Pfam" id="PF03960">
    <property type="entry name" value="ArsC"/>
    <property type="match status" value="1"/>
</dbReference>
<evidence type="ECO:0008006" key="4">
    <source>
        <dbReference type="Google" id="ProtNLM"/>
    </source>
</evidence>
<dbReference type="PROSITE" id="PS51353">
    <property type="entry name" value="ARSC"/>
    <property type="match status" value="1"/>
</dbReference>
<name>A0A252CAC8_9LACT</name>
<sequence length="122" mass="14315">MIRLYYDLRNSSSRKAIEWFKSMNIEISIKRIQSITRGELLHALYLSDDGFTAILKGKAGNDIERMKNEVQQMNFSEAVDFILVHTELLKVPIILDENKLMIGFNSEEIRKFTSRAYRRLEV</sequence>
<evidence type="ECO:0000313" key="2">
    <source>
        <dbReference type="EMBL" id="OUK02226.1"/>
    </source>
</evidence>
<dbReference type="Proteomes" id="UP000194606">
    <property type="component" value="Unassembled WGS sequence"/>
</dbReference>
<gene>
    <name evidence="2" type="ORF">BZZ03_11270</name>
</gene>
<accession>A0A252CAC8</accession>
<dbReference type="AlphaFoldDB" id="A0A252CAC8"/>
<evidence type="ECO:0000313" key="3">
    <source>
        <dbReference type="Proteomes" id="UP000194606"/>
    </source>
</evidence>
<dbReference type="SUPFAM" id="SSF52833">
    <property type="entry name" value="Thioredoxin-like"/>
    <property type="match status" value="1"/>
</dbReference>
<dbReference type="RefSeq" id="WP_332888894.1">
    <property type="nucleotide sequence ID" value="NZ_MUIZ01000015.1"/>
</dbReference>
<dbReference type="Gene3D" id="3.40.30.10">
    <property type="entry name" value="Glutaredoxin"/>
    <property type="match status" value="1"/>
</dbReference>
<dbReference type="PANTHER" id="PTHR30041:SF7">
    <property type="entry name" value="GLOBAL TRANSCRIPTIONAL REGULATOR SPX"/>
    <property type="match status" value="1"/>
</dbReference>
<organism evidence="2 3">
    <name type="scientific">Lactococcus petauri</name>
    <dbReference type="NCBI Taxonomy" id="1940789"/>
    <lineage>
        <taxon>Bacteria</taxon>
        <taxon>Bacillati</taxon>
        <taxon>Bacillota</taxon>
        <taxon>Bacilli</taxon>
        <taxon>Lactobacillales</taxon>
        <taxon>Streptococcaceae</taxon>
        <taxon>Lactococcus</taxon>
    </lineage>
</organism>